<dbReference type="GO" id="GO:0003984">
    <property type="term" value="F:acetolactate synthase activity"/>
    <property type="evidence" value="ECO:0007669"/>
    <property type="project" value="UniProtKB-EC"/>
</dbReference>
<dbReference type="EC" id="2.2.1.6" evidence="8"/>
<evidence type="ECO:0000256" key="2">
    <source>
        <dbReference type="ARBA" id="ARBA00005025"/>
    </source>
</evidence>
<reference evidence="10 11" key="1">
    <citation type="submission" date="2021-06" db="EMBL/GenBank/DDBJ databases">
        <title>Clostridia strains as spoilage organisms.</title>
        <authorList>
            <person name="Wambui J."/>
            <person name="Stephan R."/>
            <person name="Stevens M.J.A."/>
        </authorList>
    </citation>
    <scope>NUCLEOTIDE SEQUENCE [LARGE SCALE GENOMIC DNA]</scope>
    <source>
        <strain evidence="10 11">DSM 14204</strain>
    </source>
</reference>
<organism evidence="10 11">
    <name type="scientific">Clostridium frigoris</name>
    <dbReference type="NCBI Taxonomy" id="205327"/>
    <lineage>
        <taxon>Bacteria</taxon>
        <taxon>Bacillati</taxon>
        <taxon>Bacillota</taxon>
        <taxon>Clostridia</taxon>
        <taxon>Eubacteriales</taxon>
        <taxon>Clostridiaceae</taxon>
        <taxon>Clostridium</taxon>
    </lineage>
</organism>
<evidence type="ECO:0000256" key="4">
    <source>
        <dbReference type="ARBA" id="ARBA00011744"/>
    </source>
</evidence>
<evidence type="ECO:0000313" key="11">
    <source>
        <dbReference type="Proteomes" id="UP000776252"/>
    </source>
</evidence>
<evidence type="ECO:0000256" key="6">
    <source>
        <dbReference type="ARBA" id="ARBA00023304"/>
    </source>
</evidence>
<dbReference type="NCBIfam" id="TIGR00119">
    <property type="entry name" value="acolac_sm"/>
    <property type="match status" value="1"/>
</dbReference>
<dbReference type="Proteomes" id="UP000776252">
    <property type="component" value="Unassembled WGS sequence"/>
</dbReference>
<comment type="similarity">
    <text evidence="3 8">Belongs to the acetolactate synthase small subunit family.</text>
</comment>
<dbReference type="CDD" id="cd04878">
    <property type="entry name" value="ACT_AHAS"/>
    <property type="match status" value="1"/>
</dbReference>
<gene>
    <name evidence="10" type="primary">ilvN</name>
    <name evidence="10" type="ORF">KPL37_18920</name>
</gene>
<dbReference type="InterPro" id="IPR019455">
    <property type="entry name" value="Acetolactate_synth_ssu_C"/>
</dbReference>
<name>A0ABS6BYU4_9CLOT</name>
<dbReference type="NCBIfam" id="NF008864">
    <property type="entry name" value="PRK11895.1"/>
    <property type="match status" value="1"/>
</dbReference>
<evidence type="ECO:0000256" key="1">
    <source>
        <dbReference type="ARBA" id="ARBA00004974"/>
    </source>
</evidence>
<feature type="domain" description="ACT" evidence="9">
    <location>
        <begin position="5"/>
        <end position="79"/>
    </location>
</feature>
<keyword evidence="8 10" id="KW-0808">Transferase</keyword>
<keyword evidence="6 8" id="KW-0100">Branched-chain amino acid biosynthesis</keyword>
<comment type="pathway">
    <text evidence="2 8">Amino-acid biosynthesis; L-valine biosynthesis; L-valine from pyruvate: step 1/4.</text>
</comment>
<comment type="function">
    <text evidence="8">Catalyzes the conversion of 2 pyruvate molecules into acetolactate in the first common step of the biosynthetic pathway of the branched-amino acids such as leucine, isoleucine, and valine.</text>
</comment>
<comment type="pathway">
    <text evidence="1 8">Amino-acid biosynthesis; L-isoleucine biosynthesis; L-isoleucine from 2-oxobutanoate: step 1/4.</text>
</comment>
<proteinExistence type="inferred from homology"/>
<dbReference type="PANTHER" id="PTHR30239">
    <property type="entry name" value="ACETOLACTATE SYNTHASE SMALL SUBUNIT"/>
    <property type="match status" value="1"/>
</dbReference>
<dbReference type="EMBL" id="JAHLDV010000099">
    <property type="protein sequence ID" value="MBU3161761.1"/>
    <property type="molecule type" value="Genomic_DNA"/>
</dbReference>
<dbReference type="InterPro" id="IPR004789">
    <property type="entry name" value="Acetalactate_synth_ssu"/>
</dbReference>
<dbReference type="PROSITE" id="PS51671">
    <property type="entry name" value="ACT"/>
    <property type="match status" value="1"/>
</dbReference>
<sequence>MNKYILSILVENHPGVLSKMAGLFTRRGYNIDSLTVSITDDPSISRMTIVVGGDEQITEQIVKQLNKLVDVIKILELSPEKSVSREVALIKVTIDQSTRSFIIETVNIFKCNIVEMNTKSMIIEITGDEDKVSSFIELMRPYGIKEVVRTGLAVLQRRSEMD</sequence>
<comment type="caution">
    <text evidence="10">The sequence shown here is derived from an EMBL/GenBank/DDBJ whole genome shotgun (WGS) entry which is preliminary data.</text>
</comment>
<evidence type="ECO:0000256" key="3">
    <source>
        <dbReference type="ARBA" id="ARBA00006341"/>
    </source>
</evidence>
<evidence type="ECO:0000259" key="9">
    <source>
        <dbReference type="PROSITE" id="PS51671"/>
    </source>
</evidence>
<evidence type="ECO:0000256" key="8">
    <source>
        <dbReference type="RuleBase" id="RU368092"/>
    </source>
</evidence>
<accession>A0ABS6BYU4</accession>
<dbReference type="Pfam" id="PF22629">
    <property type="entry name" value="ACT_AHAS_ss"/>
    <property type="match status" value="1"/>
</dbReference>
<dbReference type="InterPro" id="IPR054480">
    <property type="entry name" value="AHAS_small-like_ACT"/>
</dbReference>
<keyword evidence="5 8" id="KW-0028">Amino-acid biosynthesis</keyword>
<dbReference type="InterPro" id="IPR002912">
    <property type="entry name" value="ACT_dom"/>
</dbReference>
<dbReference type="Pfam" id="PF10369">
    <property type="entry name" value="ALS_ss_C"/>
    <property type="match status" value="1"/>
</dbReference>
<dbReference type="InterPro" id="IPR039557">
    <property type="entry name" value="AHAS_ACT"/>
</dbReference>
<keyword evidence="11" id="KW-1185">Reference proteome</keyword>
<evidence type="ECO:0000256" key="7">
    <source>
        <dbReference type="ARBA" id="ARBA00048670"/>
    </source>
</evidence>
<protein>
    <recommendedName>
        <fullName evidence="8">Acetolactate synthase small subunit</fullName>
        <shortName evidence="8">AHAS</shortName>
        <shortName evidence="8">ALS</shortName>
        <ecNumber evidence="8">2.2.1.6</ecNumber>
    </recommendedName>
    <alternativeName>
        <fullName evidence="8">Acetohydroxy-acid synthase small subunit</fullName>
    </alternativeName>
</protein>
<comment type="subunit">
    <text evidence="4 8">Dimer of large and small chains.</text>
</comment>
<comment type="catalytic activity">
    <reaction evidence="7 8">
        <text>2 pyruvate + H(+) = (2S)-2-acetolactate + CO2</text>
        <dbReference type="Rhea" id="RHEA:25249"/>
        <dbReference type="ChEBI" id="CHEBI:15361"/>
        <dbReference type="ChEBI" id="CHEBI:15378"/>
        <dbReference type="ChEBI" id="CHEBI:16526"/>
        <dbReference type="ChEBI" id="CHEBI:58476"/>
        <dbReference type="EC" id="2.2.1.6"/>
    </reaction>
</comment>
<dbReference type="PANTHER" id="PTHR30239:SF0">
    <property type="entry name" value="ACETOLACTATE SYNTHASE SMALL SUBUNIT 1, CHLOROPLASTIC"/>
    <property type="match status" value="1"/>
</dbReference>
<evidence type="ECO:0000256" key="5">
    <source>
        <dbReference type="ARBA" id="ARBA00022605"/>
    </source>
</evidence>
<dbReference type="RefSeq" id="WP_216151626.1">
    <property type="nucleotide sequence ID" value="NZ_JAHLDV010000099.1"/>
</dbReference>
<evidence type="ECO:0000313" key="10">
    <source>
        <dbReference type="EMBL" id="MBU3161761.1"/>
    </source>
</evidence>